<dbReference type="OrthoDB" id="9800184at2"/>
<dbReference type="RefSeq" id="WP_039394323.1">
    <property type="nucleotide sequence ID" value="NZ_JTDK01000001.1"/>
</dbReference>
<dbReference type="GO" id="GO:0003885">
    <property type="term" value="F:D-arabinono-1,4-lactone oxidase activity"/>
    <property type="evidence" value="ECO:0007669"/>
    <property type="project" value="InterPro"/>
</dbReference>
<dbReference type="EMBL" id="JTDK01000001">
    <property type="protein sequence ID" value="KHK99902.1"/>
    <property type="molecule type" value="Genomic_DNA"/>
</dbReference>
<evidence type="ECO:0000313" key="3">
    <source>
        <dbReference type="EMBL" id="KHK99902.1"/>
    </source>
</evidence>
<dbReference type="InterPro" id="IPR010031">
    <property type="entry name" value="FAD_lactone_oxidase-like"/>
</dbReference>
<reference evidence="3 4" key="1">
    <citation type="submission" date="2014-11" db="EMBL/GenBank/DDBJ databases">
        <title>Genome sequence of Microbacterium mangrovi MUSC 115(T).</title>
        <authorList>
            <person name="Lee L.-H."/>
        </authorList>
    </citation>
    <scope>NUCLEOTIDE SEQUENCE [LARGE SCALE GENOMIC DNA]</scope>
    <source>
        <strain evidence="3 4">MUSC 115</strain>
    </source>
</reference>
<dbReference type="Gene3D" id="3.30.70.2520">
    <property type="match status" value="1"/>
</dbReference>
<dbReference type="InterPro" id="IPR006094">
    <property type="entry name" value="Oxid_FAD_bind_N"/>
</dbReference>
<dbReference type="Gene3D" id="3.30.43.10">
    <property type="entry name" value="Uridine Diphospho-n-acetylenolpyruvylglucosamine Reductase, domain 2"/>
    <property type="match status" value="1"/>
</dbReference>
<evidence type="ECO:0000313" key="4">
    <source>
        <dbReference type="Proteomes" id="UP000031030"/>
    </source>
</evidence>
<organism evidence="3 4">
    <name type="scientific">Microbacterium mangrovi</name>
    <dbReference type="NCBI Taxonomy" id="1348253"/>
    <lineage>
        <taxon>Bacteria</taxon>
        <taxon>Bacillati</taxon>
        <taxon>Actinomycetota</taxon>
        <taxon>Actinomycetes</taxon>
        <taxon>Micrococcales</taxon>
        <taxon>Microbacteriaceae</taxon>
        <taxon>Microbacterium</taxon>
    </lineage>
</organism>
<dbReference type="GO" id="GO:0080049">
    <property type="term" value="F:L-gulono-1,4-lactone dehydrogenase activity"/>
    <property type="evidence" value="ECO:0007669"/>
    <property type="project" value="TreeGrafter"/>
</dbReference>
<dbReference type="AlphaFoldDB" id="A0A0B2ADL3"/>
<dbReference type="InterPro" id="IPR016167">
    <property type="entry name" value="FAD-bd_PCMH_sub1"/>
</dbReference>
<dbReference type="GO" id="GO:0016020">
    <property type="term" value="C:membrane"/>
    <property type="evidence" value="ECO:0007669"/>
    <property type="project" value="InterPro"/>
</dbReference>
<dbReference type="Gene3D" id="3.30.70.2530">
    <property type="match status" value="1"/>
</dbReference>
<accession>A0A0B2ADL3</accession>
<dbReference type="InterPro" id="IPR016171">
    <property type="entry name" value="Vanillyl_alc_oxidase_C-sub2"/>
</dbReference>
<dbReference type="InterPro" id="IPR007173">
    <property type="entry name" value="ALO_C"/>
</dbReference>
<name>A0A0B2ADL3_9MICO</name>
<dbReference type="Gene3D" id="3.30.465.10">
    <property type="match status" value="1"/>
</dbReference>
<protein>
    <recommendedName>
        <fullName evidence="2">FAD-binding PCMH-type domain-containing protein</fullName>
    </recommendedName>
</protein>
<sequence length="410" mass="44085">MTLTNWAGTWTFAAALADHPRSVGEVQRLVAESGGGVRAVGTFHSFNDLAEGRTLISLADMPDDIELDEDAATVRVPAQLPFARIAAAIDARGWALANMGSLPHISVGGATATATHGSGLANGNLSTSVTGLDLVTADGGLLHLDRSDPRFAGAVVHLGMLGVVTHVTLAVQPGYEVRQDVYLDVPWQAVLDDPAAVFGAGYSVSVFGHWGTDAVQVWVKTRLPGDEVPDTRWGGDRARVQMPIVGDDTDNVTVQGEPGPWHARLPHFRFDRQPSAQGEEIQSEYFVDFADATAALSAVRALSDRIDPLLLITELRTVAADDLWLSTAAGRTSLGIHFTFRREAPEVKALLPEIEAALAPFAPRPHWGKWFAMSELGGLYPRFEDAAALVRELDPDGTFRNDYTRRVLGL</sequence>
<keyword evidence="4" id="KW-1185">Reference proteome</keyword>
<keyword evidence="1" id="KW-0560">Oxidoreductase</keyword>
<dbReference type="STRING" id="1348253.LK09_00785"/>
<dbReference type="PROSITE" id="PS51387">
    <property type="entry name" value="FAD_PCMH"/>
    <property type="match status" value="1"/>
</dbReference>
<dbReference type="InterPro" id="IPR036318">
    <property type="entry name" value="FAD-bd_PCMH-like_sf"/>
</dbReference>
<dbReference type="PANTHER" id="PTHR43762">
    <property type="entry name" value="L-GULONOLACTONE OXIDASE"/>
    <property type="match status" value="1"/>
</dbReference>
<dbReference type="Proteomes" id="UP000031030">
    <property type="component" value="Unassembled WGS sequence"/>
</dbReference>
<dbReference type="InterPro" id="IPR016166">
    <property type="entry name" value="FAD-bd_PCMH"/>
</dbReference>
<proteinExistence type="predicted"/>
<dbReference type="PIRSF" id="PIRSF000136">
    <property type="entry name" value="LGO_GLO"/>
    <property type="match status" value="1"/>
</dbReference>
<feature type="domain" description="FAD-binding PCMH-type" evidence="2">
    <location>
        <begin position="9"/>
        <end position="174"/>
    </location>
</feature>
<gene>
    <name evidence="3" type="ORF">LK09_00785</name>
</gene>
<dbReference type="PANTHER" id="PTHR43762:SF1">
    <property type="entry name" value="D-ARABINONO-1,4-LACTONE OXIDASE"/>
    <property type="match status" value="1"/>
</dbReference>
<dbReference type="Gene3D" id="1.10.45.10">
    <property type="entry name" value="Vanillyl-alcohol Oxidase, Chain A, domain 4"/>
    <property type="match status" value="1"/>
</dbReference>
<dbReference type="Pfam" id="PF04030">
    <property type="entry name" value="ALO"/>
    <property type="match status" value="1"/>
</dbReference>
<evidence type="ECO:0000259" key="2">
    <source>
        <dbReference type="PROSITE" id="PS51387"/>
    </source>
</evidence>
<dbReference type="InterPro" id="IPR016169">
    <property type="entry name" value="FAD-bd_PCMH_sub2"/>
</dbReference>
<dbReference type="GO" id="GO:0071949">
    <property type="term" value="F:FAD binding"/>
    <property type="evidence" value="ECO:0007669"/>
    <property type="project" value="InterPro"/>
</dbReference>
<comment type="caution">
    <text evidence="3">The sequence shown here is derived from an EMBL/GenBank/DDBJ whole genome shotgun (WGS) entry which is preliminary data.</text>
</comment>
<dbReference type="Pfam" id="PF01565">
    <property type="entry name" value="FAD_binding_4"/>
    <property type="match status" value="1"/>
</dbReference>
<evidence type="ECO:0000256" key="1">
    <source>
        <dbReference type="ARBA" id="ARBA00023002"/>
    </source>
</evidence>
<dbReference type="SUPFAM" id="SSF56176">
    <property type="entry name" value="FAD-binding/transporter-associated domain-like"/>
    <property type="match status" value="1"/>
</dbReference>